<name>A0A1U9Z9C8_9HYPH</name>
<dbReference type="Proteomes" id="UP000191135">
    <property type="component" value="Plasmid pMM259"/>
</dbReference>
<keyword evidence="1" id="KW-1133">Transmembrane helix</keyword>
<reference evidence="2 3" key="1">
    <citation type="submission" date="2017-03" db="EMBL/GenBank/DDBJ databases">
        <title>Foreign affairs: Plasmid Transfer between Roseobacters and Rhizobia.</title>
        <authorList>
            <person name="Bartling P."/>
            <person name="Bunk B."/>
            <person name="Overmann J."/>
            <person name="Brinkmann H."/>
            <person name="Petersen J."/>
        </authorList>
    </citation>
    <scope>NUCLEOTIDE SEQUENCE [LARGE SCALE GENOMIC DNA]</scope>
    <source>
        <strain evidence="2 3">MACL11</strain>
        <plasmid evidence="3">Plasmid pmm259</plasmid>
    </source>
</reference>
<sequence>MKRRRNRQDDPHKTGWLARRGGMHQLAFIVTSGFSVGMAAWDIIASTMRPKRYSRDRFFKTDEDGGISRFKAQTSGMSQKEIDDDARAWLRERTVYTIIAFLCLAAIPAMFAFGIFSIFTLIALIVLALLLAAKAMKADFAYWQIRQGRFGPFADYLQHRLPYDMQIIRKD</sequence>
<keyword evidence="2" id="KW-0614">Plasmid</keyword>
<organism evidence="2 3">
    <name type="scientific">Martelella mediterranea DSM 17316</name>
    <dbReference type="NCBI Taxonomy" id="1122214"/>
    <lineage>
        <taxon>Bacteria</taxon>
        <taxon>Pseudomonadati</taxon>
        <taxon>Pseudomonadota</taxon>
        <taxon>Alphaproteobacteria</taxon>
        <taxon>Hyphomicrobiales</taxon>
        <taxon>Aurantimonadaceae</taxon>
        <taxon>Martelella</taxon>
    </lineage>
</organism>
<evidence type="ECO:0000313" key="2">
    <source>
        <dbReference type="EMBL" id="AQZ54266.1"/>
    </source>
</evidence>
<feature type="transmembrane region" description="Helical" evidence="1">
    <location>
        <begin position="21"/>
        <end position="44"/>
    </location>
</feature>
<dbReference type="KEGG" id="mmed:Mame_04974"/>
<feature type="transmembrane region" description="Helical" evidence="1">
    <location>
        <begin position="98"/>
        <end position="131"/>
    </location>
</feature>
<gene>
    <name evidence="2" type="ORF">Mame_04974</name>
</gene>
<accession>A0A1U9Z9C8</accession>
<proteinExistence type="predicted"/>
<keyword evidence="1" id="KW-0472">Membrane</keyword>
<evidence type="ECO:0000256" key="1">
    <source>
        <dbReference type="SAM" id="Phobius"/>
    </source>
</evidence>
<evidence type="ECO:0000313" key="3">
    <source>
        <dbReference type="Proteomes" id="UP000191135"/>
    </source>
</evidence>
<geneLocation type="plasmid" evidence="3">
    <name>pmm259</name>
</geneLocation>
<keyword evidence="3" id="KW-1185">Reference proteome</keyword>
<keyword evidence="1" id="KW-0812">Transmembrane</keyword>
<dbReference type="EMBL" id="CP020332">
    <property type="protein sequence ID" value="AQZ54266.1"/>
    <property type="molecule type" value="Genomic_DNA"/>
</dbReference>
<dbReference type="AlphaFoldDB" id="A0A1U9Z9C8"/>
<protein>
    <submittedName>
        <fullName evidence="2">Uncharacterized protein</fullName>
    </submittedName>
</protein>